<proteinExistence type="predicted"/>
<sequence>MTFEASKGFQLSIKLGNSPKYRRQISGENDPLNPNIQKYKHIHNESDPYNTKTYRSKRMNIGESMVVFRTSFRSSSLEKEDVAGDDDATKKSMKTTARTTQRKPKKRYTTTELYTTRNTKYEIATTIKKKKRYRNGERDDHRQKSVGRHLKHHRINKFNSMAQTIHKIPRNVSSNENLQKTDSQSNASFQDIILHVLKTIQIGGHHVKNKSTEVSSLRLEDIKHKIKKKNDFYSFKQKFRRRHSEKTQKELDEKIDVVINDLANKTSHKWQSWILSVTENDKMNSIKNISKHFLNLDQNFKQRRSTDNELKQVIRSLSTIYERKFSDLIDNTNFNRVNNMTGLEKNILNIIYLSDRFITRLFNYIIDDENKDEHKGKDSKTFEIELSDETNTDLNRACMKLDVCRTRKSFTAFVMDFLTILLSLDNNKFEEAFDSLSDVIRRDDFNPAFGQDIDKGLKVNFANADDQNLAHKRSIIAMIKSIFSNRHSPVIVFSDDKISEVNKTLTFIQIINMLDEKVPESEANIKTWNNITRNFLNYEENKDRNIKKTISDFVANIKHVIGELDDKSKYQVVNGFKVLFT</sequence>
<keyword evidence="3" id="KW-1185">Reference proteome</keyword>
<reference evidence="2 3" key="1">
    <citation type="submission" date="2020-04" db="EMBL/GenBank/DDBJ databases">
        <authorList>
            <person name="Wallbank WR R."/>
            <person name="Pardo Diaz C."/>
            <person name="Kozak K."/>
            <person name="Martin S."/>
            <person name="Jiggins C."/>
            <person name="Moest M."/>
            <person name="Warren A I."/>
            <person name="Byers J.R.P. K."/>
            <person name="Montejo-Kovacevich G."/>
            <person name="Yen C E."/>
        </authorList>
    </citation>
    <scope>NUCLEOTIDE SEQUENCE [LARGE SCALE GENOMIC DNA]</scope>
</reference>
<comment type="caution">
    <text evidence="2">The sequence shown here is derived from an EMBL/GenBank/DDBJ whole genome shotgun (WGS) entry which is preliminary data.</text>
</comment>
<feature type="compositionally biased region" description="Basic and acidic residues" evidence="1">
    <location>
        <begin position="134"/>
        <end position="143"/>
    </location>
</feature>
<feature type="compositionally biased region" description="Basic and acidic residues" evidence="1">
    <location>
        <begin position="77"/>
        <end position="90"/>
    </location>
</feature>
<dbReference type="EMBL" id="CADEBC010000497">
    <property type="protein sequence ID" value="CAB3238190.1"/>
    <property type="molecule type" value="Genomic_DNA"/>
</dbReference>
<evidence type="ECO:0000313" key="2">
    <source>
        <dbReference type="EMBL" id="CAB3238190.1"/>
    </source>
</evidence>
<feature type="region of interest" description="Disordered" evidence="1">
    <location>
        <begin position="129"/>
        <end position="150"/>
    </location>
</feature>
<gene>
    <name evidence="2" type="ORF">APLA_LOCUS7336</name>
</gene>
<protein>
    <submittedName>
        <fullName evidence="2">Uncharacterized protein</fullName>
    </submittedName>
</protein>
<name>A0A8S0ZX29_ARCPL</name>
<evidence type="ECO:0000256" key="1">
    <source>
        <dbReference type="SAM" id="MobiDB-lite"/>
    </source>
</evidence>
<dbReference type="AlphaFoldDB" id="A0A8S0ZX29"/>
<dbReference type="Proteomes" id="UP000494106">
    <property type="component" value="Unassembled WGS sequence"/>
</dbReference>
<evidence type="ECO:0000313" key="3">
    <source>
        <dbReference type="Proteomes" id="UP000494106"/>
    </source>
</evidence>
<dbReference type="OrthoDB" id="7431570at2759"/>
<accession>A0A8S0ZX29</accession>
<feature type="region of interest" description="Disordered" evidence="1">
    <location>
        <begin position="77"/>
        <end position="107"/>
    </location>
</feature>
<organism evidence="2 3">
    <name type="scientific">Arctia plantaginis</name>
    <name type="common">Wood tiger moth</name>
    <name type="synonym">Phalaena plantaginis</name>
    <dbReference type="NCBI Taxonomy" id="874455"/>
    <lineage>
        <taxon>Eukaryota</taxon>
        <taxon>Metazoa</taxon>
        <taxon>Ecdysozoa</taxon>
        <taxon>Arthropoda</taxon>
        <taxon>Hexapoda</taxon>
        <taxon>Insecta</taxon>
        <taxon>Pterygota</taxon>
        <taxon>Neoptera</taxon>
        <taxon>Endopterygota</taxon>
        <taxon>Lepidoptera</taxon>
        <taxon>Glossata</taxon>
        <taxon>Ditrysia</taxon>
        <taxon>Noctuoidea</taxon>
        <taxon>Erebidae</taxon>
        <taxon>Arctiinae</taxon>
        <taxon>Arctia</taxon>
    </lineage>
</organism>